<reference evidence="1" key="1">
    <citation type="journal article" date="2023" name="GigaByte">
        <title>Genome assembly of the bearded iris, Iris pallida Lam.</title>
        <authorList>
            <person name="Bruccoleri R.E."/>
            <person name="Oakeley E.J."/>
            <person name="Faust A.M.E."/>
            <person name="Altorfer M."/>
            <person name="Dessus-Babus S."/>
            <person name="Burckhardt D."/>
            <person name="Oertli M."/>
            <person name="Naumann U."/>
            <person name="Petersen F."/>
            <person name="Wong J."/>
        </authorList>
    </citation>
    <scope>NUCLEOTIDE SEQUENCE</scope>
    <source>
        <strain evidence="1">GSM-AAB239-AS_SAM_17_03QT</strain>
    </source>
</reference>
<accession>A0AAX6H879</accession>
<dbReference type="EMBL" id="JANAVB010011796">
    <property type="protein sequence ID" value="KAJ6836934.1"/>
    <property type="molecule type" value="Genomic_DNA"/>
</dbReference>
<evidence type="ECO:0000313" key="2">
    <source>
        <dbReference type="Proteomes" id="UP001140949"/>
    </source>
</evidence>
<name>A0AAX6H879_IRIPA</name>
<keyword evidence="2" id="KW-1185">Reference proteome</keyword>
<reference evidence="1" key="2">
    <citation type="submission" date="2023-04" db="EMBL/GenBank/DDBJ databases">
        <authorList>
            <person name="Bruccoleri R.E."/>
            <person name="Oakeley E.J."/>
            <person name="Faust A.-M."/>
            <person name="Dessus-Babus S."/>
            <person name="Altorfer M."/>
            <person name="Burckhardt D."/>
            <person name="Oertli M."/>
            <person name="Naumann U."/>
            <person name="Petersen F."/>
            <person name="Wong J."/>
        </authorList>
    </citation>
    <scope>NUCLEOTIDE SEQUENCE</scope>
    <source>
        <strain evidence="1">GSM-AAB239-AS_SAM_17_03QT</strain>
        <tissue evidence="1">Leaf</tissue>
    </source>
</reference>
<sequence length="54" mass="6049">MGRSGSRNDVRGRVREGVPRGGVEDALGVLQAFLSVQFRKVEKFHQIYFHCSGN</sequence>
<gene>
    <name evidence="1" type="ORF">M6B38_325740</name>
</gene>
<organism evidence="1 2">
    <name type="scientific">Iris pallida</name>
    <name type="common">Sweet iris</name>
    <dbReference type="NCBI Taxonomy" id="29817"/>
    <lineage>
        <taxon>Eukaryota</taxon>
        <taxon>Viridiplantae</taxon>
        <taxon>Streptophyta</taxon>
        <taxon>Embryophyta</taxon>
        <taxon>Tracheophyta</taxon>
        <taxon>Spermatophyta</taxon>
        <taxon>Magnoliopsida</taxon>
        <taxon>Liliopsida</taxon>
        <taxon>Asparagales</taxon>
        <taxon>Iridaceae</taxon>
        <taxon>Iridoideae</taxon>
        <taxon>Irideae</taxon>
        <taxon>Iris</taxon>
    </lineage>
</organism>
<dbReference type="Proteomes" id="UP001140949">
    <property type="component" value="Unassembled WGS sequence"/>
</dbReference>
<protein>
    <submittedName>
        <fullName evidence="1">Beta-D-xylosidase 6</fullName>
    </submittedName>
</protein>
<proteinExistence type="predicted"/>
<comment type="caution">
    <text evidence="1">The sequence shown here is derived from an EMBL/GenBank/DDBJ whole genome shotgun (WGS) entry which is preliminary data.</text>
</comment>
<dbReference type="AlphaFoldDB" id="A0AAX6H879"/>
<evidence type="ECO:0000313" key="1">
    <source>
        <dbReference type="EMBL" id="KAJ6836934.1"/>
    </source>
</evidence>